<evidence type="ECO:0000256" key="4">
    <source>
        <dbReference type="ARBA" id="ARBA00022777"/>
    </source>
</evidence>
<dbReference type="PANTHER" id="PTHR31756:SF3">
    <property type="entry name" value="PYRUVATE, PHOSPHATE DIKINASE REGULATORY PROTEIN 1, CHLOROPLASTIC"/>
    <property type="match status" value="1"/>
</dbReference>
<dbReference type="AlphaFoldDB" id="A0A4R6PRI4"/>
<keyword evidence="3 5" id="KW-0547">Nucleotide-binding</keyword>
<evidence type="ECO:0000256" key="2">
    <source>
        <dbReference type="ARBA" id="ARBA00022679"/>
    </source>
</evidence>
<dbReference type="GO" id="GO:0043531">
    <property type="term" value="F:ADP binding"/>
    <property type="evidence" value="ECO:0007669"/>
    <property type="project" value="UniProtKB-UniRule"/>
</dbReference>
<dbReference type="GO" id="GO:0004674">
    <property type="term" value="F:protein serine/threonine kinase activity"/>
    <property type="evidence" value="ECO:0007669"/>
    <property type="project" value="UniProtKB-UniRule"/>
</dbReference>
<comment type="function">
    <text evidence="5">Bifunctional serine/threonine kinase and phosphorylase involved in the regulation of the phosphoenolpyruvate synthase (PEPS) by catalyzing its phosphorylation/dephosphorylation.</text>
</comment>
<keyword evidence="2 5" id="KW-0808">Transferase</keyword>
<reference evidence="6 7" key="1">
    <citation type="submission" date="2019-03" db="EMBL/GenBank/DDBJ databases">
        <title>Freshwater and sediment microbial communities from various areas in North America, analyzing microbe dynamics in response to fracking.</title>
        <authorList>
            <person name="Lamendella R."/>
        </authorList>
    </citation>
    <scope>NUCLEOTIDE SEQUENCE [LARGE SCALE GENOMIC DNA]</scope>
    <source>
        <strain evidence="6 7">18_TX</strain>
    </source>
</reference>
<sequence length="294" mass="33583">MLSILHFGGQQVNICGDIIKIRTVNMRTAFYISDGTALTAEAFGHALLSMFPVELNHKTLPFIDTQEKAENVCRQIKQALNDDGEPPLIFHTFVNEKLKSKIVNCGGIGYDFLEQFKGSVEQQLQVKAQPKTHRTHGAHKNYNFRVDAINYALDNDDGKKLNQLDDADIILVGVSRTGKTPTSLYLALQYGIKAANYPITDDDDFEHLDLPRELKLQRHKLFGLTLNVQRLHEIRSGRRQGSHYASMQQCRFELQEVEKLYRREAIPFINSTHFSVEEIAAKILAKTNLQRRRF</sequence>
<evidence type="ECO:0000313" key="6">
    <source>
        <dbReference type="EMBL" id="TDP40731.1"/>
    </source>
</evidence>
<accession>A0A4R6PRI4</accession>
<dbReference type="GO" id="GO:0016776">
    <property type="term" value="F:phosphotransferase activity, phosphate group as acceptor"/>
    <property type="evidence" value="ECO:0007669"/>
    <property type="project" value="UniProtKB-UniRule"/>
</dbReference>
<dbReference type="Proteomes" id="UP000295531">
    <property type="component" value="Unassembled WGS sequence"/>
</dbReference>
<keyword evidence="4 5" id="KW-0418">Kinase</keyword>
<feature type="binding site" evidence="5">
    <location>
        <begin position="173"/>
        <end position="180"/>
    </location>
    <ligand>
        <name>ADP</name>
        <dbReference type="ChEBI" id="CHEBI:456216"/>
    </ligand>
</feature>
<dbReference type="GO" id="GO:0005524">
    <property type="term" value="F:ATP binding"/>
    <property type="evidence" value="ECO:0007669"/>
    <property type="project" value="InterPro"/>
</dbReference>
<comment type="catalytic activity">
    <reaction evidence="5">
        <text>[pyruvate, water dikinase]-phosphate + phosphate + H(+) = [pyruvate, water dikinase] + diphosphate</text>
        <dbReference type="Rhea" id="RHEA:48580"/>
        <dbReference type="Rhea" id="RHEA-COMP:11425"/>
        <dbReference type="Rhea" id="RHEA-COMP:11426"/>
        <dbReference type="ChEBI" id="CHEBI:15378"/>
        <dbReference type="ChEBI" id="CHEBI:33019"/>
        <dbReference type="ChEBI" id="CHEBI:43176"/>
        <dbReference type="ChEBI" id="CHEBI:43474"/>
        <dbReference type="ChEBI" id="CHEBI:68546"/>
        <dbReference type="EC" id="2.7.4.28"/>
    </reaction>
</comment>
<dbReference type="EC" id="2.7.4.28" evidence="5"/>
<gene>
    <name evidence="6" type="ORF">DEU29_101281</name>
</gene>
<comment type="similarity">
    <text evidence="5">Belongs to the pyruvate, phosphate/water dikinase regulatory protein family. PSRP subfamily.</text>
</comment>
<dbReference type="HAMAP" id="MF_01062">
    <property type="entry name" value="PSRP"/>
    <property type="match status" value="1"/>
</dbReference>
<dbReference type="PANTHER" id="PTHR31756">
    <property type="entry name" value="PYRUVATE, PHOSPHATE DIKINASE REGULATORY PROTEIN 1, CHLOROPLASTIC"/>
    <property type="match status" value="1"/>
</dbReference>
<name>A0A4R6PRI4_9GAMM</name>
<comment type="catalytic activity">
    <reaction evidence="5">
        <text>[pyruvate, water dikinase] + ADP = [pyruvate, water dikinase]-phosphate + AMP + H(+)</text>
        <dbReference type="Rhea" id="RHEA:46020"/>
        <dbReference type="Rhea" id="RHEA-COMP:11425"/>
        <dbReference type="Rhea" id="RHEA-COMP:11426"/>
        <dbReference type="ChEBI" id="CHEBI:15378"/>
        <dbReference type="ChEBI" id="CHEBI:43176"/>
        <dbReference type="ChEBI" id="CHEBI:68546"/>
        <dbReference type="ChEBI" id="CHEBI:456215"/>
        <dbReference type="ChEBI" id="CHEBI:456216"/>
        <dbReference type="EC" id="2.7.11.33"/>
    </reaction>
</comment>
<evidence type="ECO:0000256" key="3">
    <source>
        <dbReference type="ARBA" id="ARBA00022741"/>
    </source>
</evidence>
<keyword evidence="7" id="KW-1185">Reference proteome</keyword>
<evidence type="ECO:0000256" key="1">
    <source>
        <dbReference type="ARBA" id="ARBA00022527"/>
    </source>
</evidence>
<protein>
    <recommendedName>
        <fullName evidence="5">Putative phosphoenolpyruvate synthase regulatory protein</fullName>
        <shortName evidence="5">PEP synthase regulatory protein</shortName>
        <shortName evidence="5">PSRP</shortName>
        <ecNumber evidence="5">2.7.11.33</ecNumber>
        <ecNumber evidence="5">2.7.4.28</ecNumber>
    </recommendedName>
    <alternativeName>
        <fullName evidence="5">Pyruvate, water dikinase regulatory protein</fullName>
    </alternativeName>
</protein>
<dbReference type="EMBL" id="SNXI01000001">
    <property type="protein sequence ID" value="TDP40731.1"/>
    <property type="molecule type" value="Genomic_DNA"/>
</dbReference>
<proteinExistence type="inferred from homology"/>
<comment type="caution">
    <text evidence="6">The sequence shown here is derived from an EMBL/GenBank/DDBJ whole genome shotgun (WGS) entry which is preliminary data.</text>
</comment>
<evidence type="ECO:0000313" key="7">
    <source>
        <dbReference type="Proteomes" id="UP000295531"/>
    </source>
</evidence>
<dbReference type="InterPro" id="IPR026530">
    <property type="entry name" value="PSRP"/>
</dbReference>
<dbReference type="NCBIfam" id="NF003742">
    <property type="entry name" value="PRK05339.1"/>
    <property type="match status" value="1"/>
</dbReference>
<dbReference type="EC" id="2.7.11.33" evidence="5"/>
<organism evidence="6 7">
    <name type="scientific">Idiomarina aquatica</name>
    <dbReference type="NCBI Taxonomy" id="1327752"/>
    <lineage>
        <taxon>Bacteria</taxon>
        <taxon>Pseudomonadati</taxon>
        <taxon>Pseudomonadota</taxon>
        <taxon>Gammaproteobacteria</taxon>
        <taxon>Alteromonadales</taxon>
        <taxon>Idiomarinaceae</taxon>
        <taxon>Idiomarina</taxon>
    </lineage>
</organism>
<dbReference type="Pfam" id="PF03618">
    <property type="entry name" value="Kinase-PPPase"/>
    <property type="match status" value="1"/>
</dbReference>
<dbReference type="InterPro" id="IPR005177">
    <property type="entry name" value="Kinase-pyrophosphorylase"/>
</dbReference>
<keyword evidence="1 5" id="KW-0723">Serine/threonine-protein kinase</keyword>
<evidence type="ECO:0000256" key="5">
    <source>
        <dbReference type="HAMAP-Rule" id="MF_01062"/>
    </source>
</evidence>